<dbReference type="OMA" id="AKAQGHM"/>
<evidence type="ECO:0000256" key="10">
    <source>
        <dbReference type="ARBA" id="ARBA00022989"/>
    </source>
</evidence>
<accession>A0A4W3HJ66</accession>
<dbReference type="SUPFAM" id="SSF56784">
    <property type="entry name" value="HAD-like"/>
    <property type="match status" value="1"/>
</dbReference>
<dbReference type="GO" id="GO:0005524">
    <property type="term" value="F:ATP binding"/>
    <property type="evidence" value="ECO:0007669"/>
    <property type="project" value="UniProtKB-KW"/>
</dbReference>
<evidence type="ECO:0000256" key="4">
    <source>
        <dbReference type="ARBA" id="ARBA00022692"/>
    </source>
</evidence>
<dbReference type="NCBIfam" id="TIGR01494">
    <property type="entry name" value="ATPase_P-type"/>
    <property type="match status" value="1"/>
</dbReference>
<dbReference type="PANTHER" id="PTHR46594">
    <property type="entry name" value="P-TYPE CATION-TRANSPORTING ATPASE"/>
    <property type="match status" value="1"/>
</dbReference>
<keyword evidence="6" id="KW-0547">Nucleotide-binding</keyword>
<feature type="transmembrane region" description="Helical" evidence="14">
    <location>
        <begin position="156"/>
        <end position="179"/>
    </location>
</feature>
<reference evidence="16" key="3">
    <citation type="journal article" date="2014" name="Nature">
        <title>Elephant shark genome provides unique insights into gnathostome evolution.</title>
        <authorList>
            <consortium name="International Elephant Shark Genome Sequencing Consortium"/>
            <person name="Venkatesh B."/>
            <person name="Lee A.P."/>
            <person name="Ravi V."/>
            <person name="Maurya A.K."/>
            <person name="Lian M.M."/>
            <person name="Swann J.B."/>
            <person name="Ohta Y."/>
            <person name="Flajnik M.F."/>
            <person name="Sutoh Y."/>
            <person name="Kasahara M."/>
            <person name="Hoon S."/>
            <person name="Gangu V."/>
            <person name="Roy S.W."/>
            <person name="Irimia M."/>
            <person name="Korzh V."/>
            <person name="Kondrychyn I."/>
            <person name="Lim Z.W."/>
            <person name="Tay B.H."/>
            <person name="Tohari S."/>
            <person name="Kong K.W."/>
            <person name="Ho S."/>
            <person name="Lorente-Galdos B."/>
            <person name="Quilez J."/>
            <person name="Marques-Bonet T."/>
            <person name="Raney B.J."/>
            <person name="Ingham P.W."/>
            <person name="Tay A."/>
            <person name="Hillier L.W."/>
            <person name="Minx P."/>
            <person name="Boehm T."/>
            <person name="Wilson R.K."/>
            <person name="Brenner S."/>
            <person name="Warren W.C."/>
        </authorList>
    </citation>
    <scope>NUCLEOTIDE SEQUENCE [LARGE SCALE GENOMIC DNA]</scope>
</reference>
<dbReference type="InterPro" id="IPR023214">
    <property type="entry name" value="HAD_sf"/>
</dbReference>
<dbReference type="FunFam" id="3.40.50.1000:FF:000144">
    <property type="entry name" value="copper-transporting ATPase 1 isoform X2"/>
    <property type="match status" value="1"/>
</dbReference>
<reference evidence="16" key="2">
    <citation type="journal article" date="2007" name="PLoS Biol.">
        <title>Survey sequencing and comparative analysis of the elephant shark (Callorhinchus milii) genome.</title>
        <authorList>
            <person name="Venkatesh B."/>
            <person name="Kirkness E.F."/>
            <person name="Loh Y.H."/>
            <person name="Halpern A.L."/>
            <person name="Lee A.P."/>
            <person name="Johnson J."/>
            <person name="Dandona N."/>
            <person name="Viswanathan L.D."/>
            <person name="Tay A."/>
            <person name="Venter J.C."/>
            <person name="Strausberg R.L."/>
            <person name="Brenner S."/>
        </authorList>
    </citation>
    <scope>NUCLEOTIDE SEQUENCE [LARGE SCALE GENOMIC DNA]</scope>
</reference>
<keyword evidence="9" id="KW-1278">Translocase</keyword>
<evidence type="ECO:0000313" key="15">
    <source>
        <dbReference type="Ensembl" id="ENSCMIP00000015122.1"/>
    </source>
</evidence>
<evidence type="ECO:0000256" key="14">
    <source>
        <dbReference type="SAM" id="Phobius"/>
    </source>
</evidence>
<keyword evidence="13 14" id="KW-0472">Membrane</keyword>
<keyword evidence="16" id="KW-1185">Reference proteome</keyword>
<dbReference type="STRING" id="7868.ENSCMIP00000015122"/>
<evidence type="ECO:0000256" key="3">
    <source>
        <dbReference type="ARBA" id="ARBA00022448"/>
    </source>
</evidence>
<dbReference type="Gene3D" id="3.40.50.1000">
    <property type="entry name" value="HAD superfamily/HAD-like"/>
    <property type="match status" value="1"/>
</dbReference>
<protein>
    <recommendedName>
        <fullName evidence="2">P-type Cu(+) transporter</fullName>
        <ecNumber evidence="2">7.2.2.8</ecNumber>
    </recommendedName>
</protein>
<proteinExistence type="predicted"/>
<evidence type="ECO:0000256" key="7">
    <source>
        <dbReference type="ARBA" id="ARBA00022796"/>
    </source>
</evidence>
<dbReference type="PRINTS" id="PR00120">
    <property type="entry name" value="HATPASE"/>
</dbReference>
<evidence type="ECO:0000256" key="12">
    <source>
        <dbReference type="ARBA" id="ARBA00023065"/>
    </source>
</evidence>
<dbReference type="EC" id="7.2.2.8" evidence="2"/>
<dbReference type="GO" id="GO:0012505">
    <property type="term" value="C:endomembrane system"/>
    <property type="evidence" value="ECO:0007669"/>
    <property type="project" value="UniProtKB-SubCell"/>
</dbReference>
<dbReference type="InParanoid" id="A0A4W3HJ66"/>
<reference evidence="15" key="4">
    <citation type="submission" date="2025-08" db="UniProtKB">
        <authorList>
            <consortium name="Ensembl"/>
        </authorList>
    </citation>
    <scope>IDENTIFICATION</scope>
</reference>
<feature type="transmembrane region" description="Helical" evidence="14">
    <location>
        <begin position="129"/>
        <end position="150"/>
    </location>
</feature>
<evidence type="ECO:0000256" key="9">
    <source>
        <dbReference type="ARBA" id="ARBA00022967"/>
    </source>
</evidence>
<dbReference type="GO" id="GO:0140581">
    <property type="term" value="F:P-type monovalent copper transporter activity"/>
    <property type="evidence" value="ECO:0007669"/>
    <property type="project" value="UniProtKB-EC"/>
</dbReference>
<keyword evidence="5" id="KW-0479">Metal-binding</keyword>
<name>A0A4W3HJ66_CALMI</name>
<organism evidence="15 16">
    <name type="scientific">Callorhinchus milii</name>
    <name type="common">Ghost shark</name>
    <dbReference type="NCBI Taxonomy" id="7868"/>
    <lineage>
        <taxon>Eukaryota</taxon>
        <taxon>Metazoa</taxon>
        <taxon>Chordata</taxon>
        <taxon>Craniata</taxon>
        <taxon>Vertebrata</taxon>
        <taxon>Chondrichthyes</taxon>
        <taxon>Holocephali</taxon>
        <taxon>Chimaeriformes</taxon>
        <taxon>Callorhinchidae</taxon>
        <taxon>Callorhinchus</taxon>
    </lineage>
</organism>
<evidence type="ECO:0000256" key="5">
    <source>
        <dbReference type="ARBA" id="ARBA00022723"/>
    </source>
</evidence>
<dbReference type="Pfam" id="PF00702">
    <property type="entry name" value="Hydrolase"/>
    <property type="match status" value="1"/>
</dbReference>
<evidence type="ECO:0000256" key="6">
    <source>
        <dbReference type="ARBA" id="ARBA00022741"/>
    </source>
</evidence>
<dbReference type="InterPro" id="IPR001757">
    <property type="entry name" value="P_typ_ATPase"/>
</dbReference>
<keyword evidence="7" id="KW-0187">Copper transport</keyword>
<keyword evidence="8" id="KW-0067">ATP-binding</keyword>
<dbReference type="Proteomes" id="UP000314986">
    <property type="component" value="Unassembled WGS sequence"/>
</dbReference>
<evidence type="ECO:0000256" key="2">
    <source>
        <dbReference type="ARBA" id="ARBA00012517"/>
    </source>
</evidence>
<keyword evidence="10 14" id="KW-1133">Transmembrane helix</keyword>
<reference evidence="15" key="5">
    <citation type="submission" date="2025-09" db="UniProtKB">
        <authorList>
            <consortium name="Ensembl"/>
        </authorList>
    </citation>
    <scope>IDENTIFICATION</scope>
</reference>
<keyword evidence="3" id="KW-0813">Transport</keyword>
<dbReference type="Ensembl" id="ENSCMIT00000015439.1">
    <property type="protein sequence ID" value="ENSCMIP00000015122.1"/>
    <property type="gene ID" value="ENSCMIG00000007414.1"/>
</dbReference>
<dbReference type="InterPro" id="IPR036412">
    <property type="entry name" value="HAD-like_sf"/>
</dbReference>
<dbReference type="PANTHER" id="PTHR46594:SF4">
    <property type="entry name" value="P-TYPE CATION-TRANSPORTING ATPASE"/>
    <property type="match status" value="1"/>
</dbReference>
<dbReference type="PRINTS" id="PR00119">
    <property type="entry name" value="CATATPASE"/>
</dbReference>
<keyword evidence="11" id="KW-0186">Copper</keyword>
<dbReference type="GO" id="GO:0016020">
    <property type="term" value="C:membrane"/>
    <property type="evidence" value="ECO:0007669"/>
    <property type="project" value="InterPro"/>
</dbReference>
<evidence type="ECO:0000256" key="1">
    <source>
        <dbReference type="ARBA" id="ARBA00004127"/>
    </source>
</evidence>
<dbReference type="AlphaFoldDB" id="A0A4W3HJ66"/>
<keyword evidence="4 14" id="KW-0812">Transmembrane</keyword>
<evidence type="ECO:0000256" key="11">
    <source>
        <dbReference type="ARBA" id="ARBA00023008"/>
    </source>
</evidence>
<sequence length="265" mass="29233">MIEIADTVKPEAALAVFSMGVDVVLITGDRHKTDRAIATQVGIKKVFTEVLPSHKIAKVHELQDMEETIGMVGDGTTDSPALAKADMGIAIETGTDVAIKVADILIRNNLLDIVASIDLSKKTIWRIRINFVFALIYNLVGIPITAGVFLPIGLVLQPWICSAAMAVSSVSVVVSLFLLRLYKKPDIEKLELWISIRIEMDEKWAGRNLGQVSLLHTPNNNPSRKKTITINWSLQSRTVFGILRAQLPAEIHPQIYSQFTLQCVL</sequence>
<evidence type="ECO:0000313" key="16">
    <source>
        <dbReference type="Proteomes" id="UP000314986"/>
    </source>
</evidence>
<reference evidence="16" key="1">
    <citation type="journal article" date="2006" name="Science">
        <title>Ancient noncoding elements conserved in the human genome.</title>
        <authorList>
            <person name="Venkatesh B."/>
            <person name="Kirkness E.F."/>
            <person name="Loh Y.H."/>
            <person name="Halpern A.L."/>
            <person name="Lee A.P."/>
            <person name="Johnson J."/>
            <person name="Dandona N."/>
            <person name="Viswanathan L.D."/>
            <person name="Tay A."/>
            <person name="Venter J.C."/>
            <person name="Strausberg R.L."/>
            <person name="Brenner S."/>
        </authorList>
    </citation>
    <scope>NUCLEOTIDE SEQUENCE [LARGE SCALE GENOMIC DNA]</scope>
</reference>
<dbReference type="GO" id="GO:0016887">
    <property type="term" value="F:ATP hydrolysis activity"/>
    <property type="evidence" value="ECO:0007669"/>
    <property type="project" value="InterPro"/>
</dbReference>
<comment type="subcellular location">
    <subcellularLocation>
        <location evidence="1">Endomembrane system</location>
        <topology evidence="1">Multi-pass membrane protein</topology>
    </subcellularLocation>
</comment>
<dbReference type="GeneTree" id="ENSGT00940000155749"/>
<evidence type="ECO:0000256" key="13">
    <source>
        <dbReference type="ARBA" id="ARBA00023136"/>
    </source>
</evidence>
<keyword evidence="12" id="KW-0406">Ion transport</keyword>
<dbReference type="GO" id="GO:0046872">
    <property type="term" value="F:metal ion binding"/>
    <property type="evidence" value="ECO:0007669"/>
    <property type="project" value="UniProtKB-KW"/>
</dbReference>
<evidence type="ECO:0000256" key="8">
    <source>
        <dbReference type="ARBA" id="ARBA00022840"/>
    </source>
</evidence>